<dbReference type="PANTHER" id="PTHR39964">
    <property type="entry name" value="UPF0292 PROTEIN TK1411"/>
    <property type="match status" value="1"/>
</dbReference>
<dbReference type="EMBL" id="PZFK01000042">
    <property type="protein sequence ID" value="PTI27830.1"/>
    <property type="molecule type" value="Genomic_DNA"/>
</dbReference>
<reference evidence="3 5" key="3">
    <citation type="submission" date="2021-02" db="EMBL/GenBank/DDBJ databases">
        <title>FDA dAtabase for Regulatory Grade micrObial Sequences (FDA-ARGOS): Supporting development and validation of Infectious Disease Dx tests.</title>
        <authorList>
            <person name="Sproer C."/>
            <person name="Gronow S."/>
            <person name="Severitt S."/>
            <person name="Schroder I."/>
            <person name="Tallon L."/>
            <person name="Sadzewicz L."/>
            <person name="Zhao X."/>
            <person name="Boylan J."/>
            <person name="Ott S."/>
            <person name="Bowen H."/>
            <person name="Vavikolanu K."/>
            <person name="Mehta A."/>
            <person name="Aluvathingal J."/>
            <person name="Nadendla S."/>
            <person name="Lowell S."/>
            <person name="Myers T."/>
            <person name="Yan Y."/>
            <person name="Sichtig H."/>
        </authorList>
    </citation>
    <scope>NUCLEOTIDE SEQUENCE [LARGE SCALE GENOMIC DNA]</scope>
    <source>
        <strain evidence="3 5">FDAARGOS_1207</strain>
    </source>
</reference>
<sequence length="134" mass="15984">MAMIKKVIIVEGISDKKRVEEVLNDRVHIICTHGTMGVEKMDELLEESYGSQVYVLVDQDKEGKRIRKWFKKYMSESHHIYIDSTFSEVARCPRHYLSNVLNYHGFTVKHDFVSKGKYRYHETHRNIERYIQAF</sequence>
<dbReference type="RefSeq" id="WP_103322532.1">
    <property type="nucleotide sequence ID" value="NZ_CANQVP010000039.1"/>
</dbReference>
<dbReference type="Pfam" id="PF01751">
    <property type="entry name" value="Toprim"/>
    <property type="match status" value="1"/>
</dbReference>
<accession>A0A2T4PQE0</accession>
<feature type="domain" description="Toprim" evidence="1">
    <location>
        <begin position="5"/>
        <end position="89"/>
    </location>
</feature>
<evidence type="ECO:0000259" key="1">
    <source>
        <dbReference type="PROSITE" id="PS50880"/>
    </source>
</evidence>
<dbReference type="CDD" id="cd01027">
    <property type="entry name" value="TOPRIM_RNase_M5_like"/>
    <property type="match status" value="1"/>
</dbReference>
<dbReference type="EMBL" id="CP069486">
    <property type="protein sequence ID" value="QRO85425.1"/>
    <property type="molecule type" value="Genomic_DNA"/>
</dbReference>
<dbReference type="AlphaFoldDB" id="A0A2T4PQE0"/>
<evidence type="ECO:0000313" key="4">
    <source>
        <dbReference type="Proteomes" id="UP000241209"/>
    </source>
</evidence>
<keyword evidence="5" id="KW-1185">Reference proteome</keyword>
<name>A0A2T4PQE0_9STAP</name>
<gene>
    <name evidence="2" type="ORF">BU072_12760</name>
    <name evidence="3" type="ORF">I6J37_01590</name>
</gene>
<dbReference type="PANTHER" id="PTHR39964:SF2">
    <property type="entry name" value="UPF0292 PROTEIN MJ1624"/>
    <property type="match status" value="1"/>
</dbReference>
<proteinExistence type="predicted"/>
<dbReference type="STRING" id="1167632.GCA_000286335_00892"/>
<evidence type="ECO:0000313" key="5">
    <source>
        <dbReference type="Proteomes" id="UP000627155"/>
    </source>
</evidence>
<dbReference type="SMART" id="SM00493">
    <property type="entry name" value="TOPRIM"/>
    <property type="match status" value="1"/>
</dbReference>
<dbReference type="PROSITE" id="PS50880">
    <property type="entry name" value="TOPRIM"/>
    <property type="match status" value="1"/>
</dbReference>
<dbReference type="Proteomes" id="UP000627155">
    <property type="component" value="Chromosome"/>
</dbReference>
<reference evidence="2" key="2">
    <citation type="submission" date="2018-03" db="EMBL/GenBank/DDBJ databases">
        <authorList>
            <person name="Keele B.F."/>
        </authorList>
    </citation>
    <scope>NUCLEOTIDE SEQUENCE</scope>
    <source>
        <strain evidence="2">SNUC 2204</strain>
    </source>
</reference>
<reference evidence="2 4" key="1">
    <citation type="journal article" date="2016" name="Front. Microbiol.">
        <title>Comprehensive Phylogenetic Analysis of Bovine Non-aureus Staphylococci Species Based on Whole-Genome Sequencing.</title>
        <authorList>
            <person name="Naushad S."/>
            <person name="Barkema H.W."/>
            <person name="Luby C."/>
            <person name="Condas L.A."/>
            <person name="Nobrega D.B."/>
            <person name="Carson D.A."/>
            <person name="De Buck J."/>
        </authorList>
    </citation>
    <scope>NUCLEOTIDE SEQUENCE [LARGE SCALE GENOMIC DNA]</scope>
    <source>
        <strain evidence="2 4">SNUC 2204</strain>
    </source>
</reference>
<evidence type="ECO:0000313" key="3">
    <source>
        <dbReference type="EMBL" id="QRO85425.1"/>
    </source>
</evidence>
<evidence type="ECO:0000313" key="2">
    <source>
        <dbReference type="EMBL" id="PTI27830.1"/>
    </source>
</evidence>
<dbReference type="Proteomes" id="UP000241209">
    <property type="component" value="Unassembled WGS sequence"/>
</dbReference>
<dbReference type="InterPro" id="IPR034141">
    <property type="entry name" value="TOPRIM_RNase_M5-like"/>
</dbReference>
<dbReference type="SUPFAM" id="SSF110455">
    <property type="entry name" value="Toprim domain"/>
    <property type="match status" value="1"/>
</dbReference>
<organism evidence="2 4">
    <name type="scientific">Mammaliicoccus vitulinus</name>
    <dbReference type="NCBI Taxonomy" id="71237"/>
    <lineage>
        <taxon>Bacteria</taxon>
        <taxon>Bacillati</taxon>
        <taxon>Bacillota</taxon>
        <taxon>Bacilli</taxon>
        <taxon>Bacillales</taxon>
        <taxon>Staphylococcaceae</taxon>
        <taxon>Mammaliicoccus</taxon>
    </lineage>
</organism>
<dbReference type="InterPro" id="IPR006171">
    <property type="entry name" value="TOPRIM_dom"/>
</dbReference>
<dbReference type="OrthoDB" id="2417742at2"/>
<protein>
    <submittedName>
        <fullName evidence="2">Topiosmerase</fullName>
    </submittedName>
    <submittedName>
        <fullName evidence="3">Toprim domain-containing protein</fullName>
    </submittedName>
</protein>
<dbReference type="Gene3D" id="3.40.1360.10">
    <property type="match status" value="1"/>
</dbReference>